<accession>K1TLD4</accession>
<dbReference type="Pfam" id="PF00342">
    <property type="entry name" value="PGI"/>
    <property type="match status" value="1"/>
</dbReference>
<dbReference type="FunFam" id="3.40.50.10490:FF:000016">
    <property type="entry name" value="Glucose-6-phosphate isomerase"/>
    <property type="match status" value="1"/>
</dbReference>
<dbReference type="GO" id="GO:0051156">
    <property type="term" value="P:glucose 6-phosphate metabolic process"/>
    <property type="evidence" value="ECO:0007669"/>
    <property type="project" value="TreeGrafter"/>
</dbReference>
<keyword evidence="6 8" id="KW-0413">Isomerase</keyword>
<keyword evidence="5" id="KW-0324">Glycolysis</keyword>
<dbReference type="PROSITE" id="PS51463">
    <property type="entry name" value="P_GLUCOSE_ISOMERASE_3"/>
    <property type="match status" value="1"/>
</dbReference>
<dbReference type="InterPro" id="IPR035476">
    <property type="entry name" value="SIS_PGI_1"/>
</dbReference>
<evidence type="ECO:0000256" key="6">
    <source>
        <dbReference type="ARBA" id="ARBA00023235"/>
    </source>
</evidence>
<dbReference type="GO" id="GO:0005829">
    <property type="term" value="C:cytosol"/>
    <property type="evidence" value="ECO:0007669"/>
    <property type="project" value="TreeGrafter"/>
</dbReference>
<comment type="caution">
    <text evidence="8">The sequence shown here is derived from an EMBL/GenBank/DDBJ whole genome shotgun (WGS) entry which is preliminary data.</text>
</comment>
<dbReference type="PANTHER" id="PTHR11469:SF1">
    <property type="entry name" value="GLUCOSE-6-PHOSPHATE ISOMERASE"/>
    <property type="match status" value="1"/>
</dbReference>
<name>K1TLD4_9ZZZZ</name>
<comment type="catalytic activity">
    <reaction evidence="7">
        <text>alpha-D-glucose 6-phosphate = beta-D-fructose 6-phosphate</text>
        <dbReference type="Rhea" id="RHEA:11816"/>
        <dbReference type="ChEBI" id="CHEBI:57634"/>
        <dbReference type="ChEBI" id="CHEBI:58225"/>
        <dbReference type="EC" id="5.3.1.9"/>
    </reaction>
</comment>
<dbReference type="CDD" id="cd05015">
    <property type="entry name" value="SIS_PGI_1"/>
    <property type="match status" value="1"/>
</dbReference>
<proteinExistence type="inferred from homology"/>
<keyword evidence="3" id="KW-0312">Gluconeogenesis</keyword>
<dbReference type="GO" id="GO:0006094">
    <property type="term" value="P:gluconeogenesis"/>
    <property type="evidence" value="ECO:0007669"/>
    <property type="project" value="UniProtKB-KW"/>
</dbReference>
<dbReference type="InterPro" id="IPR001672">
    <property type="entry name" value="G6P_Isomerase"/>
</dbReference>
<dbReference type="GO" id="GO:0006096">
    <property type="term" value="P:glycolytic process"/>
    <property type="evidence" value="ECO:0007669"/>
    <property type="project" value="UniProtKB-UniPathway"/>
</dbReference>
<dbReference type="EMBL" id="AJWY01008845">
    <property type="protein sequence ID" value="EKC60066.1"/>
    <property type="molecule type" value="Genomic_DNA"/>
</dbReference>
<dbReference type="GO" id="GO:0097367">
    <property type="term" value="F:carbohydrate derivative binding"/>
    <property type="evidence" value="ECO:0007669"/>
    <property type="project" value="InterPro"/>
</dbReference>
<dbReference type="SUPFAM" id="SSF53697">
    <property type="entry name" value="SIS domain"/>
    <property type="match status" value="1"/>
</dbReference>
<evidence type="ECO:0000313" key="8">
    <source>
        <dbReference type="EMBL" id="EKC60066.1"/>
    </source>
</evidence>
<evidence type="ECO:0000256" key="5">
    <source>
        <dbReference type="ARBA" id="ARBA00023152"/>
    </source>
</evidence>
<evidence type="ECO:0000256" key="3">
    <source>
        <dbReference type="ARBA" id="ARBA00022432"/>
    </source>
</evidence>
<dbReference type="InterPro" id="IPR046348">
    <property type="entry name" value="SIS_dom_sf"/>
</dbReference>
<comment type="pathway">
    <text evidence="1">Carbohydrate degradation; glycolysis; D-glyceraldehyde 3-phosphate and glycerone phosphate from D-glucose: step 2/4.</text>
</comment>
<organism evidence="8">
    <name type="scientific">human gut metagenome</name>
    <dbReference type="NCBI Taxonomy" id="408170"/>
    <lineage>
        <taxon>unclassified sequences</taxon>
        <taxon>metagenomes</taxon>
        <taxon>organismal metagenomes</taxon>
    </lineage>
</organism>
<reference evidence="8" key="1">
    <citation type="journal article" date="2013" name="Environ. Microbiol.">
        <title>Microbiota from the distal guts of lean and obese adolescents exhibit partial functional redundancy besides clear differences in community structure.</title>
        <authorList>
            <person name="Ferrer M."/>
            <person name="Ruiz A."/>
            <person name="Lanza F."/>
            <person name="Haange S.B."/>
            <person name="Oberbach A."/>
            <person name="Till H."/>
            <person name="Bargiela R."/>
            <person name="Campoy C."/>
            <person name="Segura M.T."/>
            <person name="Richter M."/>
            <person name="von Bergen M."/>
            <person name="Seifert J."/>
            <person name="Suarez A."/>
        </authorList>
    </citation>
    <scope>NUCLEOTIDE SEQUENCE</scope>
</reference>
<dbReference type="GO" id="GO:0004347">
    <property type="term" value="F:glucose-6-phosphate isomerase activity"/>
    <property type="evidence" value="ECO:0007669"/>
    <property type="project" value="UniProtKB-EC"/>
</dbReference>
<protein>
    <submittedName>
        <fullName evidence="8">Glucose-6-phosphate isomerase</fullName>
    </submittedName>
</protein>
<feature type="non-terminal residue" evidence="8">
    <location>
        <position position="268"/>
    </location>
</feature>
<gene>
    <name evidence="8" type="ORF">LEA_13059</name>
</gene>
<evidence type="ECO:0000256" key="4">
    <source>
        <dbReference type="ARBA" id="ARBA00022490"/>
    </source>
</evidence>
<evidence type="ECO:0000256" key="7">
    <source>
        <dbReference type="ARBA" id="ARBA00029321"/>
    </source>
</evidence>
<keyword evidence="4" id="KW-0963">Cytoplasm</keyword>
<dbReference type="GO" id="GO:0048029">
    <property type="term" value="F:monosaccharide binding"/>
    <property type="evidence" value="ECO:0007669"/>
    <property type="project" value="TreeGrafter"/>
</dbReference>
<dbReference type="InterPro" id="IPR018189">
    <property type="entry name" value="Phosphoglucose_isomerase_CS"/>
</dbReference>
<evidence type="ECO:0000256" key="2">
    <source>
        <dbReference type="ARBA" id="ARBA00006604"/>
    </source>
</evidence>
<dbReference type="UniPathway" id="UPA00109">
    <property type="reaction ID" value="UER00181"/>
</dbReference>
<dbReference type="PRINTS" id="PR00662">
    <property type="entry name" value="G6PISOMERASE"/>
</dbReference>
<dbReference type="PANTHER" id="PTHR11469">
    <property type="entry name" value="GLUCOSE-6-PHOSPHATE ISOMERASE"/>
    <property type="match status" value="1"/>
</dbReference>
<sequence length="268" mass="28692">MKLVRLDISKAGVEISADIKKQTMEANALLHSGKGAGNDFLGWVHLPSSISEADIAAIEAEAAKLRAKADLIICIGIGGSYLGAKAVLEAMSNPFKLLHREQKQPTVVFAGQNISEDYIHELLEVSKEHSIAAIVISKSGTTTEPAIAFRLIKAEIEKRYGKQEAAERIVAITDQARGALKTLATQEGYPTFVIPDNVGGRFSVLTPVGLLPLAAAGIDIAALVRGAREMEQATAENVPFDENPAAIYAATRNLLYRDGKKVEILGSY</sequence>
<dbReference type="AlphaFoldDB" id="K1TLD4"/>
<comment type="similarity">
    <text evidence="2">Belongs to the GPI family.</text>
</comment>
<dbReference type="PROSITE" id="PS00765">
    <property type="entry name" value="P_GLUCOSE_ISOMERASE_1"/>
    <property type="match status" value="1"/>
</dbReference>
<dbReference type="Gene3D" id="3.40.50.10490">
    <property type="entry name" value="Glucose-6-phosphate isomerase like protein, domain 1"/>
    <property type="match status" value="2"/>
</dbReference>
<evidence type="ECO:0000256" key="1">
    <source>
        <dbReference type="ARBA" id="ARBA00004926"/>
    </source>
</evidence>